<dbReference type="GO" id="GO:0016831">
    <property type="term" value="F:carboxy-lyase activity"/>
    <property type="evidence" value="ECO:0007669"/>
    <property type="project" value="InterPro"/>
</dbReference>
<dbReference type="PRINTS" id="PR00800">
    <property type="entry name" value="YHDCRBOXLASE"/>
</dbReference>
<dbReference type="GO" id="GO:0030170">
    <property type="term" value="F:pyridoxal phosphate binding"/>
    <property type="evidence" value="ECO:0007669"/>
    <property type="project" value="InterPro"/>
</dbReference>
<name>A0A6J6I8N6_9ZZZZ</name>
<evidence type="ECO:0000256" key="1">
    <source>
        <dbReference type="ARBA" id="ARBA00001933"/>
    </source>
</evidence>
<dbReference type="InterPro" id="IPR015422">
    <property type="entry name" value="PyrdxlP-dep_Trfase_small"/>
</dbReference>
<dbReference type="InterPro" id="IPR015421">
    <property type="entry name" value="PyrdxlP-dep_Trfase_major"/>
</dbReference>
<evidence type="ECO:0000256" key="4">
    <source>
        <dbReference type="ARBA" id="ARBA00023239"/>
    </source>
</evidence>
<keyword evidence="4" id="KW-0456">Lyase</keyword>
<keyword evidence="3" id="KW-0663">Pyridoxal phosphate</keyword>
<dbReference type="Gene3D" id="3.90.1150.10">
    <property type="entry name" value="Aspartate Aminotransferase, domain 1"/>
    <property type="match status" value="1"/>
</dbReference>
<dbReference type="Pfam" id="PF00282">
    <property type="entry name" value="Pyridoxal_deC"/>
    <property type="match status" value="1"/>
</dbReference>
<dbReference type="AlphaFoldDB" id="A0A6J6I8N6"/>
<gene>
    <name evidence="5" type="ORF">UFOPK1931_00246</name>
</gene>
<dbReference type="InterPro" id="IPR021115">
    <property type="entry name" value="Pyridoxal-P_BS"/>
</dbReference>
<dbReference type="GO" id="GO:0019752">
    <property type="term" value="P:carboxylic acid metabolic process"/>
    <property type="evidence" value="ECO:0007669"/>
    <property type="project" value="InterPro"/>
</dbReference>
<reference evidence="5" key="1">
    <citation type="submission" date="2020-05" db="EMBL/GenBank/DDBJ databases">
        <authorList>
            <person name="Chiriac C."/>
            <person name="Salcher M."/>
            <person name="Ghai R."/>
            <person name="Kavagutti S V."/>
        </authorList>
    </citation>
    <scope>NUCLEOTIDE SEQUENCE</scope>
</reference>
<accession>A0A6J6I8N6</accession>
<evidence type="ECO:0000256" key="3">
    <source>
        <dbReference type="ARBA" id="ARBA00022898"/>
    </source>
</evidence>
<dbReference type="Gene3D" id="3.40.640.10">
    <property type="entry name" value="Type I PLP-dependent aspartate aminotransferase-like (Major domain)"/>
    <property type="match status" value="1"/>
</dbReference>
<dbReference type="InterPro" id="IPR010977">
    <property type="entry name" value="Aromatic_deC"/>
</dbReference>
<evidence type="ECO:0000256" key="2">
    <source>
        <dbReference type="ARBA" id="ARBA00009533"/>
    </source>
</evidence>
<comment type="cofactor">
    <cofactor evidence="1">
        <name>pyridoxal 5'-phosphate</name>
        <dbReference type="ChEBI" id="CHEBI:597326"/>
    </cofactor>
</comment>
<dbReference type="PANTHER" id="PTHR11999">
    <property type="entry name" value="GROUP II PYRIDOXAL-5-PHOSPHATE DECARBOXYLASE"/>
    <property type="match status" value="1"/>
</dbReference>
<sequence>MHQNSGETRALREKIFEYVRTRMDYDPIPLDHPKTEQELFDEAGFTLTEQGLGGNQALKLFEEVLAPATISTDHPGFVSFIPNAATEAASLFDLVVSASSIYGGSWMEGAGAVFAENQVLTWFASEVGLPKGSGGVFVQGGTIGNLSALVAARQSHQEKLKAAGVQIPSKQSFVASKEAHSSLKAAAKVMDVEIVLAEPSADGRLSAKAVTDALAGQTVNSVFAIVATGGTTNFGIVDDLRGIGEVANKNGIWFHVDGAYGLAGILSPKYRHLFDGSELADSFIVDPHKWLFAPFDACALVYRNPEIARATHTQHGEYLETLTESGLWNPSDYSFGLTRRTRGLPLWFSLATHGVAKYREAIEYNIDVAHEIAEVIRSMDHVELVRDPELSVVVFERKGWDLEQYNAWSDKLLKDEIGFVVPSSHKGKPNTRFAIVNPLTSVKLLTQILESMK</sequence>
<dbReference type="EMBL" id="CAEZVE010000026">
    <property type="protein sequence ID" value="CAB4617138.1"/>
    <property type="molecule type" value="Genomic_DNA"/>
</dbReference>
<dbReference type="GO" id="GO:0005737">
    <property type="term" value="C:cytoplasm"/>
    <property type="evidence" value="ECO:0007669"/>
    <property type="project" value="TreeGrafter"/>
</dbReference>
<comment type="similarity">
    <text evidence="2">Belongs to the group II decarboxylase family.</text>
</comment>
<dbReference type="SUPFAM" id="SSF53383">
    <property type="entry name" value="PLP-dependent transferases"/>
    <property type="match status" value="1"/>
</dbReference>
<protein>
    <submittedName>
        <fullName evidence="5">Unannotated protein</fullName>
    </submittedName>
</protein>
<dbReference type="InterPro" id="IPR015424">
    <property type="entry name" value="PyrdxlP-dep_Trfase"/>
</dbReference>
<proteinExistence type="inferred from homology"/>
<dbReference type="InterPro" id="IPR002129">
    <property type="entry name" value="PyrdxlP-dep_de-COase"/>
</dbReference>
<dbReference type="PROSITE" id="PS00392">
    <property type="entry name" value="DDC_GAD_HDC_YDC"/>
    <property type="match status" value="1"/>
</dbReference>
<dbReference type="PANTHER" id="PTHR11999:SF165">
    <property type="entry name" value="DECARBOXYLASE, PUTATIVE (AFU_ORTHOLOGUE AFUA_2G04980)-RELATED"/>
    <property type="match status" value="1"/>
</dbReference>
<organism evidence="5">
    <name type="scientific">freshwater metagenome</name>
    <dbReference type="NCBI Taxonomy" id="449393"/>
    <lineage>
        <taxon>unclassified sequences</taxon>
        <taxon>metagenomes</taxon>
        <taxon>ecological metagenomes</taxon>
    </lineage>
</organism>
<dbReference type="GO" id="GO:0006520">
    <property type="term" value="P:amino acid metabolic process"/>
    <property type="evidence" value="ECO:0007669"/>
    <property type="project" value="InterPro"/>
</dbReference>
<evidence type="ECO:0000313" key="5">
    <source>
        <dbReference type="EMBL" id="CAB4617138.1"/>
    </source>
</evidence>